<evidence type="ECO:0000256" key="1">
    <source>
        <dbReference type="SAM" id="MobiDB-lite"/>
    </source>
</evidence>
<feature type="region of interest" description="Disordered" evidence="1">
    <location>
        <begin position="173"/>
        <end position="197"/>
    </location>
</feature>
<sequence length="249" mass="27661">MGSSFTNDKYLVDYGSARLPVRCEGKGFDISSIVLVQDLCLSSGEPSERGGCRGRGGRARSRFGFASRAGRRRMERCSRLNKDGDPHRSFMTRRQRTRPPTPPPPPRPIGRLIKDENRGGLYGTIANQCTERTWCSYVVELVDSRQRPAAHVSAWRSGLGHQLTWTITSPASASTNHIADTSGASRRGRARRPRGPTQAVLSACVLPNTRAVRRASRRAPDRPAYFCDYPQFIEIPAQHHRTKADVAAF</sequence>
<feature type="compositionally biased region" description="Basic and acidic residues" evidence="1">
    <location>
        <begin position="78"/>
        <end position="88"/>
    </location>
</feature>
<evidence type="ECO:0000313" key="3">
    <source>
        <dbReference type="Proteomes" id="UP000299102"/>
    </source>
</evidence>
<protein>
    <submittedName>
        <fullName evidence="2">Uncharacterized protein</fullName>
    </submittedName>
</protein>
<comment type="caution">
    <text evidence="2">The sequence shown here is derived from an EMBL/GenBank/DDBJ whole genome shotgun (WGS) entry which is preliminary data.</text>
</comment>
<keyword evidence="3" id="KW-1185">Reference proteome</keyword>
<gene>
    <name evidence="2" type="ORF">EVAR_52218_1</name>
</gene>
<reference evidence="2 3" key="1">
    <citation type="journal article" date="2019" name="Commun. Biol.">
        <title>The bagworm genome reveals a unique fibroin gene that provides high tensile strength.</title>
        <authorList>
            <person name="Kono N."/>
            <person name="Nakamura H."/>
            <person name="Ohtoshi R."/>
            <person name="Tomita M."/>
            <person name="Numata K."/>
            <person name="Arakawa K."/>
        </authorList>
    </citation>
    <scope>NUCLEOTIDE SEQUENCE [LARGE SCALE GENOMIC DNA]</scope>
</reference>
<dbReference type="EMBL" id="BGZK01001543">
    <property type="protein sequence ID" value="GBP82015.1"/>
    <property type="molecule type" value="Genomic_DNA"/>
</dbReference>
<organism evidence="2 3">
    <name type="scientific">Eumeta variegata</name>
    <name type="common">Bagworm moth</name>
    <name type="synonym">Eumeta japonica</name>
    <dbReference type="NCBI Taxonomy" id="151549"/>
    <lineage>
        <taxon>Eukaryota</taxon>
        <taxon>Metazoa</taxon>
        <taxon>Ecdysozoa</taxon>
        <taxon>Arthropoda</taxon>
        <taxon>Hexapoda</taxon>
        <taxon>Insecta</taxon>
        <taxon>Pterygota</taxon>
        <taxon>Neoptera</taxon>
        <taxon>Endopterygota</taxon>
        <taxon>Lepidoptera</taxon>
        <taxon>Glossata</taxon>
        <taxon>Ditrysia</taxon>
        <taxon>Tineoidea</taxon>
        <taxon>Psychidae</taxon>
        <taxon>Oiketicinae</taxon>
        <taxon>Eumeta</taxon>
    </lineage>
</organism>
<feature type="region of interest" description="Disordered" evidence="1">
    <location>
        <begin position="78"/>
        <end position="116"/>
    </location>
</feature>
<name>A0A4C1Z5X9_EUMVA</name>
<dbReference type="AlphaFoldDB" id="A0A4C1Z5X9"/>
<accession>A0A4C1Z5X9</accession>
<feature type="compositionally biased region" description="Pro residues" evidence="1">
    <location>
        <begin position="99"/>
        <end position="108"/>
    </location>
</feature>
<evidence type="ECO:0000313" key="2">
    <source>
        <dbReference type="EMBL" id="GBP82015.1"/>
    </source>
</evidence>
<proteinExistence type="predicted"/>
<dbReference type="Proteomes" id="UP000299102">
    <property type="component" value="Unassembled WGS sequence"/>
</dbReference>